<proteinExistence type="predicted"/>
<evidence type="ECO:0000313" key="7">
    <source>
        <dbReference type="EMBL" id="MBE1531770.1"/>
    </source>
</evidence>
<evidence type="ECO:0000259" key="6">
    <source>
        <dbReference type="Pfam" id="PF04932"/>
    </source>
</evidence>
<keyword evidence="4 5" id="KW-0472">Membrane</keyword>
<dbReference type="PROSITE" id="PS51257">
    <property type="entry name" value="PROKAR_LIPOPROTEIN"/>
    <property type="match status" value="1"/>
</dbReference>
<feature type="transmembrane region" description="Helical" evidence="5">
    <location>
        <begin position="116"/>
        <end position="136"/>
    </location>
</feature>
<evidence type="ECO:0000256" key="5">
    <source>
        <dbReference type="SAM" id="Phobius"/>
    </source>
</evidence>
<dbReference type="InterPro" id="IPR007016">
    <property type="entry name" value="O-antigen_ligase-rel_domated"/>
</dbReference>
<keyword evidence="7" id="KW-0436">Ligase</keyword>
<dbReference type="PANTHER" id="PTHR37422:SF13">
    <property type="entry name" value="LIPOPOLYSACCHARIDE BIOSYNTHESIS PROTEIN PA4999-RELATED"/>
    <property type="match status" value="1"/>
</dbReference>
<evidence type="ECO:0000256" key="3">
    <source>
        <dbReference type="ARBA" id="ARBA00022989"/>
    </source>
</evidence>
<evidence type="ECO:0000256" key="1">
    <source>
        <dbReference type="ARBA" id="ARBA00004141"/>
    </source>
</evidence>
<keyword evidence="2 5" id="KW-0812">Transmembrane</keyword>
<keyword evidence="8" id="KW-1185">Reference proteome</keyword>
<feature type="transmembrane region" description="Helical" evidence="5">
    <location>
        <begin position="236"/>
        <end position="258"/>
    </location>
</feature>
<accession>A0ABR9JMJ3</accession>
<comment type="caution">
    <text evidence="7">The sequence shown here is derived from an EMBL/GenBank/DDBJ whole genome shotgun (WGS) entry which is preliminary data.</text>
</comment>
<feature type="transmembrane region" description="Helical" evidence="5">
    <location>
        <begin position="340"/>
        <end position="363"/>
    </location>
</feature>
<evidence type="ECO:0000256" key="4">
    <source>
        <dbReference type="ARBA" id="ARBA00023136"/>
    </source>
</evidence>
<dbReference type="PANTHER" id="PTHR37422">
    <property type="entry name" value="TEICHURONIC ACID BIOSYNTHESIS PROTEIN TUAE"/>
    <property type="match status" value="1"/>
</dbReference>
<protein>
    <submittedName>
        <fullName evidence="7">O-antigen ligase</fullName>
    </submittedName>
</protein>
<dbReference type="InterPro" id="IPR051533">
    <property type="entry name" value="WaaL-like"/>
</dbReference>
<evidence type="ECO:0000256" key="2">
    <source>
        <dbReference type="ARBA" id="ARBA00022692"/>
    </source>
</evidence>
<dbReference type="Proteomes" id="UP000627838">
    <property type="component" value="Unassembled WGS sequence"/>
</dbReference>
<comment type="subcellular location">
    <subcellularLocation>
        <location evidence="1">Membrane</location>
        <topology evidence="1">Multi-pass membrane protein</topology>
    </subcellularLocation>
</comment>
<reference evidence="7 8" key="1">
    <citation type="submission" date="2020-10" db="EMBL/GenBank/DDBJ databases">
        <title>Sequencing the genomes of 1000 actinobacteria strains.</title>
        <authorList>
            <person name="Klenk H.-P."/>
        </authorList>
    </citation>
    <scope>NUCLEOTIDE SEQUENCE [LARGE SCALE GENOMIC DNA]</scope>
    <source>
        <strain evidence="7 8">DSM 46744</strain>
    </source>
</reference>
<organism evidence="7 8">
    <name type="scientific">Actinomadura algeriensis</name>
    <dbReference type="NCBI Taxonomy" id="1679523"/>
    <lineage>
        <taxon>Bacteria</taxon>
        <taxon>Bacillati</taxon>
        <taxon>Actinomycetota</taxon>
        <taxon>Actinomycetes</taxon>
        <taxon>Streptosporangiales</taxon>
        <taxon>Thermomonosporaceae</taxon>
        <taxon>Actinomadura</taxon>
    </lineage>
</organism>
<feature type="domain" description="O-antigen ligase-related" evidence="6">
    <location>
        <begin position="198"/>
        <end position="355"/>
    </location>
</feature>
<feature type="transmembrane region" description="Helical" evidence="5">
    <location>
        <begin position="63"/>
        <end position="85"/>
    </location>
</feature>
<keyword evidence="3 5" id="KW-1133">Transmembrane helix</keyword>
<feature type="transmembrane region" description="Helical" evidence="5">
    <location>
        <begin position="35"/>
        <end position="56"/>
    </location>
</feature>
<feature type="transmembrane region" description="Helical" evidence="5">
    <location>
        <begin position="91"/>
        <end position="109"/>
    </location>
</feature>
<dbReference type="GO" id="GO:0016874">
    <property type="term" value="F:ligase activity"/>
    <property type="evidence" value="ECO:0007669"/>
    <property type="project" value="UniProtKB-KW"/>
</dbReference>
<dbReference type="EMBL" id="JADBDZ010000001">
    <property type="protein sequence ID" value="MBE1531770.1"/>
    <property type="molecule type" value="Genomic_DNA"/>
</dbReference>
<sequence>MTGPWWRRPSWIAAATVACVGIPQGDQVFGPGVQITTGDVASVVLMVTAALLVVLGRTHVPRAALWAFGPLIAGLGAGTVLSADIAASMPGFLRVLQIFVLVPLAIVLVCRDRRDLGIVCGAVLGLGAAQAAYGIWQAATGNGAAIDGDNVRAVGTFGALDVMAMSVVAAFAFTVLTAFALAGARHGRATLPIALAGLGLLGAALVLALSRGTWLALGAAVVLMLVLFDRRLAVKLLASGAALTLLLGVFTAGSSSAVTARARSMVESVTDPDRSVNDRYHLWAAAVRMWQDNPVAGVGVKNFAEYRDTYAGIELSSGSETHDPVNGYTRQPLLSPHSQYLLVLAEQGVVGFAGFAALLAAIVRGLWRRRRPRDPLWLTGVGCMTFLLVNFLYSDLGGPTAVLSATLVGVAAARAFGLPRPVPALIDRNGFRVHELEGVR</sequence>
<dbReference type="RefSeq" id="WP_192758575.1">
    <property type="nucleotide sequence ID" value="NZ_JADBDZ010000001.1"/>
</dbReference>
<feature type="transmembrane region" description="Helical" evidence="5">
    <location>
        <begin position="399"/>
        <end position="418"/>
    </location>
</feature>
<name>A0ABR9JMJ3_9ACTN</name>
<evidence type="ECO:0000313" key="8">
    <source>
        <dbReference type="Proteomes" id="UP000627838"/>
    </source>
</evidence>
<feature type="transmembrane region" description="Helical" evidence="5">
    <location>
        <begin position="189"/>
        <end position="207"/>
    </location>
</feature>
<feature type="transmembrane region" description="Helical" evidence="5">
    <location>
        <begin position="156"/>
        <end position="182"/>
    </location>
</feature>
<gene>
    <name evidence="7" type="ORF">H4W34_001603</name>
</gene>
<dbReference type="Pfam" id="PF04932">
    <property type="entry name" value="Wzy_C"/>
    <property type="match status" value="1"/>
</dbReference>
<feature type="transmembrane region" description="Helical" evidence="5">
    <location>
        <begin position="213"/>
        <end position="229"/>
    </location>
</feature>
<feature type="transmembrane region" description="Helical" evidence="5">
    <location>
        <begin position="375"/>
        <end position="393"/>
    </location>
</feature>